<evidence type="ECO:0000259" key="1">
    <source>
        <dbReference type="Pfam" id="PF19783"/>
    </source>
</evidence>
<reference evidence="3" key="1">
    <citation type="submission" date="2016-11" db="EMBL/GenBank/DDBJ databases">
        <authorList>
            <person name="Varghese N."/>
            <person name="Submissions S."/>
        </authorList>
    </citation>
    <scope>NUCLEOTIDE SEQUENCE [LARGE SCALE GENOMIC DNA]</scope>
    <source>
        <strain evidence="3">DSM 26349</strain>
    </source>
</reference>
<keyword evidence="3" id="KW-1185">Reference proteome</keyword>
<dbReference type="InterPro" id="IPR046235">
    <property type="entry name" value="DUF6268"/>
</dbReference>
<dbReference type="STRING" id="797419.SAMN05216556_11470"/>
<dbReference type="RefSeq" id="WP_083540714.1">
    <property type="nucleotide sequence ID" value="NZ_FNNS01000014.1"/>
</dbReference>
<dbReference type="OrthoDB" id="1488805at2"/>
<proteinExistence type="predicted"/>
<evidence type="ECO:0000313" key="3">
    <source>
        <dbReference type="Proteomes" id="UP000184172"/>
    </source>
</evidence>
<dbReference type="Proteomes" id="UP000184172">
    <property type="component" value="Unassembled WGS sequence"/>
</dbReference>
<dbReference type="Pfam" id="PF19783">
    <property type="entry name" value="DUF6268"/>
    <property type="match status" value="1"/>
</dbReference>
<evidence type="ECO:0000313" key="2">
    <source>
        <dbReference type="EMBL" id="SHJ28706.1"/>
    </source>
</evidence>
<dbReference type="EMBL" id="FQYV01000013">
    <property type="protein sequence ID" value="SHJ28706.1"/>
    <property type="molecule type" value="Genomic_DNA"/>
</dbReference>
<organism evidence="2 3">
    <name type="scientific">Aequorivita viscosa</name>
    <dbReference type="NCBI Taxonomy" id="797419"/>
    <lineage>
        <taxon>Bacteria</taxon>
        <taxon>Pseudomonadati</taxon>
        <taxon>Bacteroidota</taxon>
        <taxon>Flavobacteriia</taxon>
        <taxon>Flavobacteriales</taxon>
        <taxon>Flavobacteriaceae</taxon>
        <taxon>Aequorivita</taxon>
    </lineage>
</organism>
<protein>
    <recommendedName>
        <fullName evidence="1">DUF6268 domain-containing protein</fullName>
    </recommendedName>
</protein>
<gene>
    <name evidence="2" type="ORF">SAMN04487908_1137</name>
</gene>
<accession>A0A1M6I2N7</accession>
<sequence length="301" mass="34336">MRKSVLIIFLLPFFCIGQEYIDLFKIGYGQSIKNEFKNIDESTSITSFKAGLTVPIPINENHALITGAEFSFNKLQLFPDSEFKNLYNTFLSLGLASTWSEKWSTTLVLLPKIASDYKQISSDDFYIGGIGILKYKKSENLLYRIGFYASQEAYGVFATPILGLYYKSPNEKFEMDLSLPIKGDINYNLGAATLGIDYFGISRSFNLQFDNSPAMYADLSSTEFATYLQFNVFDERILLRTKLGYANDDYKVYEKNDKIDLALSAFRFGDDRTQLNPPFKGSIFVKLEMVYRYDLAKSNSK</sequence>
<name>A0A1M6I2N7_9FLAO</name>
<dbReference type="AlphaFoldDB" id="A0A1M6I2N7"/>
<feature type="domain" description="DUF6268" evidence="1">
    <location>
        <begin position="35"/>
        <end position="188"/>
    </location>
</feature>